<feature type="domain" description="Reverse transcriptase" evidence="1">
    <location>
        <begin position="38"/>
        <end position="120"/>
    </location>
</feature>
<dbReference type="EMBL" id="JANJYI010000004">
    <property type="protein sequence ID" value="KAK2654211.1"/>
    <property type="molecule type" value="Genomic_DNA"/>
</dbReference>
<comment type="caution">
    <text evidence="2">The sequence shown here is derived from an EMBL/GenBank/DDBJ whole genome shotgun (WGS) entry which is preliminary data.</text>
</comment>
<dbReference type="InterPro" id="IPR052343">
    <property type="entry name" value="Retrotransposon-Effector_Assoc"/>
</dbReference>
<name>A0AAD9X7A0_9ROSI</name>
<evidence type="ECO:0000313" key="3">
    <source>
        <dbReference type="Proteomes" id="UP001280121"/>
    </source>
</evidence>
<proteinExistence type="predicted"/>
<protein>
    <recommendedName>
        <fullName evidence="1">Reverse transcriptase domain-containing protein</fullName>
    </recommendedName>
</protein>
<dbReference type="PANTHER" id="PTHR46890:SF48">
    <property type="entry name" value="RNA-DIRECTED DNA POLYMERASE"/>
    <property type="match status" value="1"/>
</dbReference>
<dbReference type="InterPro" id="IPR000477">
    <property type="entry name" value="RT_dom"/>
</dbReference>
<reference evidence="2" key="1">
    <citation type="journal article" date="2023" name="Plant J.">
        <title>Genome sequences and population genomics provide insights into the demographic history, inbreeding, and mutation load of two 'living fossil' tree species of Dipteronia.</title>
        <authorList>
            <person name="Feng Y."/>
            <person name="Comes H.P."/>
            <person name="Chen J."/>
            <person name="Zhu S."/>
            <person name="Lu R."/>
            <person name="Zhang X."/>
            <person name="Li P."/>
            <person name="Qiu J."/>
            <person name="Olsen K.M."/>
            <person name="Qiu Y."/>
        </authorList>
    </citation>
    <scope>NUCLEOTIDE SEQUENCE</scope>
    <source>
        <strain evidence="2">KIB01</strain>
    </source>
</reference>
<evidence type="ECO:0000313" key="2">
    <source>
        <dbReference type="EMBL" id="KAK2654211.1"/>
    </source>
</evidence>
<sequence>MSWSAFSSKAREAGMAKEITRVEGELENFLSKEEIYWKQRPISLCSVVYKIVTKAIAYRLKGILPIIISSNQSAFVPGRLIFDNVLVAFELLHSIGNRKKGKRGFTALKLDMRKAYDRVE</sequence>
<evidence type="ECO:0000259" key="1">
    <source>
        <dbReference type="Pfam" id="PF00078"/>
    </source>
</evidence>
<keyword evidence="3" id="KW-1185">Reference proteome</keyword>
<accession>A0AAD9X7A0</accession>
<organism evidence="2 3">
    <name type="scientific">Dipteronia dyeriana</name>
    <dbReference type="NCBI Taxonomy" id="168575"/>
    <lineage>
        <taxon>Eukaryota</taxon>
        <taxon>Viridiplantae</taxon>
        <taxon>Streptophyta</taxon>
        <taxon>Embryophyta</taxon>
        <taxon>Tracheophyta</taxon>
        <taxon>Spermatophyta</taxon>
        <taxon>Magnoliopsida</taxon>
        <taxon>eudicotyledons</taxon>
        <taxon>Gunneridae</taxon>
        <taxon>Pentapetalae</taxon>
        <taxon>rosids</taxon>
        <taxon>malvids</taxon>
        <taxon>Sapindales</taxon>
        <taxon>Sapindaceae</taxon>
        <taxon>Hippocastanoideae</taxon>
        <taxon>Acereae</taxon>
        <taxon>Dipteronia</taxon>
    </lineage>
</organism>
<dbReference type="Proteomes" id="UP001280121">
    <property type="component" value="Unassembled WGS sequence"/>
</dbReference>
<dbReference type="AlphaFoldDB" id="A0AAD9X7A0"/>
<dbReference type="PANTHER" id="PTHR46890">
    <property type="entry name" value="NON-LTR RETROLELEMENT REVERSE TRANSCRIPTASE-LIKE PROTEIN-RELATED"/>
    <property type="match status" value="1"/>
</dbReference>
<gene>
    <name evidence="2" type="ORF">Ddye_014067</name>
</gene>
<dbReference type="Pfam" id="PF00078">
    <property type="entry name" value="RVT_1"/>
    <property type="match status" value="1"/>
</dbReference>